<keyword evidence="2" id="KW-0812">Transmembrane</keyword>
<evidence type="ECO:0000256" key="2">
    <source>
        <dbReference type="SAM" id="Phobius"/>
    </source>
</evidence>
<organism evidence="3 4">
    <name type="scientific">Pseudonocardia zijingensis</name>
    <dbReference type="NCBI Taxonomy" id="153376"/>
    <lineage>
        <taxon>Bacteria</taxon>
        <taxon>Bacillati</taxon>
        <taxon>Actinomycetota</taxon>
        <taxon>Actinomycetes</taxon>
        <taxon>Pseudonocardiales</taxon>
        <taxon>Pseudonocardiaceae</taxon>
        <taxon>Pseudonocardia</taxon>
    </lineage>
</organism>
<evidence type="ECO:0000313" key="3">
    <source>
        <dbReference type="EMBL" id="GAA0896066.1"/>
    </source>
</evidence>
<dbReference type="Pfam" id="PF19953">
    <property type="entry name" value="EACC1"/>
    <property type="match status" value="1"/>
</dbReference>
<sequence length="138" mass="14989">MTDAGPAQRTVDVRLELQPDPESSPEERELAVRRLRRELSEIDLDTDLDVVRTGGAPAVPPGSKAADPVTIGAIVLAMSASGGVFAAVVETIKDWLNRQADRHRITLTVDGDTIELARATAEERETLVEAFVRRHSAH</sequence>
<dbReference type="InterPro" id="IPR045428">
    <property type="entry name" value="EACC1"/>
</dbReference>
<evidence type="ECO:0000256" key="1">
    <source>
        <dbReference type="SAM" id="MobiDB-lite"/>
    </source>
</evidence>
<feature type="region of interest" description="Disordered" evidence="1">
    <location>
        <begin position="1"/>
        <end position="30"/>
    </location>
</feature>
<keyword evidence="2" id="KW-1133">Transmembrane helix</keyword>
<dbReference type="RefSeq" id="WP_343944385.1">
    <property type="nucleotide sequence ID" value="NZ_BAAAHP010000165.1"/>
</dbReference>
<keyword evidence="2" id="KW-0472">Membrane</keyword>
<feature type="transmembrane region" description="Helical" evidence="2">
    <location>
        <begin position="69"/>
        <end position="89"/>
    </location>
</feature>
<protein>
    <submittedName>
        <fullName evidence="3">Uncharacterized protein</fullName>
    </submittedName>
</protein>
<dbReference type="EMBL" id="BAAAHP010000165">
    <property type="protein sequence ID" value="GAA0896066.1"/>
    <property type="molecule type" value="Genomic_DNA"/>
</dbReference>
<keyword evidence="4" id="KW-1185">Reference proteome</keyword>
<proteinExistence type="predicted"/>
<comment type="caution">
    <text evidence="3">The sequence shown here is derived from an EMBL/GenBank/DDBJ whole genome shotgun (WGS) entry which is preliminary data.</text>
</comment>
<dbReference type="Proteomes" id="UP001499967">
    <property type="component" value="Unassembled WGS sequence"/>
</dbReference>
<evidence type="ECO:0000313" key="4">
    <source>
        <dbReference type="Proteomes" id="UP001499967"/>
    </source>
</evidence>
<name>A0ABP3YLS9_9PSEU</name>
<reference evidence="4" key="1">
    <citation type="journal article" date="2019" name="Int. J. Syst. Evol. Microbiol.">
        <title>The Global Catalogue of Microorganisms (GCM) 10K type strain sequencing project: providing services to taxonomists for standard genome sequencing and annotation.</title>
        <authorList>
            <consortium name="The Broad Institute Genomics Platform"/>
            <consortium name="The Broad Institute Genome Sequencing Center for Infectious Disease"/>
            <person name="Wu L."/>
            <person name="Ma J."/>
        </authorList>
    </citation>
    <scope>NUCLEOTIDE SEQUENCE [LARGE SCALE GENOMIC DNA]</scope>
    <source>
        <strain evidence="4">JCM 11117</strain>
    </source>
</reference>
<accession>A0ABP3YLS9</accession>
<gene>
    <name evidence="3" type="ORF">GCM10009559_53800</name>
</gene>